<dbReference type="RefSeq" id="WP_010311890.1">
    <property type="nucleotide sequence ID" value="NZ_CP061007.1"/>
</dbReference>
<protein>
    <submittedName>
        <fullName evidence="2">Uncharacterized protein</fullName>
    </submittedName>
</protein>
<dbReference type="AlphaFoldDB" id="A0A2N3Y4L2"/>
<dbReference type="Proteomes" id="UP000233786">
    <property type="component" value="Unassembled WGS sequence"/>
</dbReference>
<name>A0A2N3Y4L2_SACSN</name>
<dbReference type="STRING" id="994479.GCA_000194155_05724"/>
<accession>A0A2N3Y4L2</accession>
<evidence type="ECO:0000313" key="3">
    <source>
        <dbReference type="Proteomes" id="UP000233786"/>
    </source>
</evidence>
<organism evidence="2 3">
    <name type="scientific">Saccharopolyspora spinosa</name>
    <dbReference type="NCBI Taxonomy" id="60894"/>
    <lineage>
        <taxon>Bacteria</taxon>
        <taxon>Bacillati</taxon>
        <taxon>Actinomycetota</taxon>
        <taxon>Actinomycetes</taxon>
        <taxon>Pseudonocardiales</taxon>
        <taxon>Pseudonocardiaceae</taxon>
        <taxon>Saccharopolyspora</taxon>
    </lineage>
</organism>
<feature type="region of interest" description="Disordered" evidence="1">
    <location>
        <begin position="1"/>
        <end position="38"/>
    </location>
</feature>
<dbReference type="EMBL" id="PJNB01000001">
    <property type="protein sequence ID" value="PKW17866.1"/>
    <property type="molecule type" value="Genomic_DNA"/>
</dbReference>
<keyword evidence="3" id="KW-1185">Reference proteome</keyword>
<evidence type="ECO:0000313" key="2">
    <source>
        <dbReference type="EMBL" id="PKW17866.1"/>
    </source>
</evidence>
<comment type="caution">
    <text evidence="2">The sequence shown here is derived from an EMBL/GenBank/DDBJ whole genome shotgun (WGS) entry which is preliminary data.</text>
</comment>
<proteinExistence type="predicted"/>
<evidence type="ECO:0000256" key="1">
    <source>
        <dbReference type="SAM" id="MobiDB-lite"/>
    </source>
</evidence>
<gene>
    <name evidence="2" type="ORF">A8926_5889</name>
</gene>
<reference evidence="2" key="1">
    <citation type="submission" date="2017-12" db="EMBL/GenBank/DDBJ databases">
        <title>Sequencing the genomes of 1000 Actinobacteria strains.</title>
        <authorList>
            <person name="Klenk H.-P."/>
        </authorList>
    </citation>
    <scope>NUCLEOTIDE SEQUENCE [LARGE SCALE GENOMIC DNA]</scope>
    <source>
        <strain evidence="2">DSM 44228</strain>
    </source>
</reference>
<sequence length="72" mass="7994">MRMQRLIASDSPLIETSPGGNRFEQGQHPGADPDEHVGAFDDEIRFGAADLLERHLPVLDLDRDRLVAARNS</sequence>